<dbReference type="RefSeq" id="WP_245893909.1">
    <property type="nucleotide sequence ID" value="NZ_PYAV01000004.1"/>
</dbReference>
<dbReference type="InterPro" id="IPR023606">
    <property type="entry name" value="CoA-Trfase_III_dom_1_sf"/>
</dbReference>
<reference evidence="1 2" key="1">
    <citation type="submission" date="2018-03" db="EMBL/GenBank/DDBJ databases">
        <title>Genomic Encyclopedia of Type Strains, Phase III (KMG-III): the genomes of soil and plant-associated and newly described type strains.</title>
        <authorList>
            <person name="Whitman W."/>
        </authorList>
    </citation>
    <scope>NUCLEOTIDE SEQUENCE [LARGE SCALE GENOMIC DNA]</scope>
    <source>
        <strain evidence="1 2">CGMCC 1.07653</strain>
    </source>
</reference>
<keyword evidence="1" id="KW-0808">Transferase</keyword>
<dbReference type="PANTHER" id="PTHR48228">
    <property type="entry name" value="SUCCINYL-COA--D-CITRAMALATE COA-TRANSFERASE"/>
    <property type="match status" value="1"/>
</dbReference>
<dbReference type="InterPro" id="IPR003673">
    <property type="entry name" value="CoA-Trfase_fam_III"/>
</dbReference>
<dbReference type="GO" id="GO:0016740">
    <property type="term" value="F:transferase activity"/>
    <property type="evidence" value="ECO:0007669"/>
    <property type="project" value="UniProtKB-KW"/>
</dbReference>
<dbReference type="InterPro" id="IPR044855">
    <property type="entry name" value="CoA-Trfase_III_dom3_sf"/>
</dbReference>
<comment type="caution">
    <text evidence="1">The sequence shown here is derived from an EMBL/GenBank/DDBJ whole genome shotgun (WGS) entry which is preliminary data.</text>
</comment>
<dbReference type="Gene3D" id="3.40.50.10540">
    <property type="entry name" value="Crotonobetainyl-coa:carnitine coa-transferase, domain 1"/>
    <property type="match status" value="1"/>
</dbReference>
<dbReference type="PANTHER" id="PTHR48228:SF5">
    <property type="entry name" value="ALPHA-METHYLACYL-COA RACEMASE"/>
    <property type="match status" value="1"/>
</dbReference>
<name>A0A2P8HQE3_9BACI</name>
<dbReference type="InterPro" id="IPR050509">
    <property type="entry name" value="CoA-transferase_III"/>
</dbReference>
<proteinExistence type="predicted"/>
<dbReference type="Gene3D" id="3.30.1540.10">
    <property type="entry name" value="formyl-coa transferase, domain 3"/>
    <property type="match status" value="1"/>
</dbReference>
<dbReference type="Pfam" id="PF02515">
    <property type="entry name" value="CoA_transf_3"/>
    <property type="match status" value="1"/>
</dbReference>
<dbReference type="SUPFAM" id="SSF89796">
    <property type="entry name" value="CoA-transferase family III (CaiB/BaiF)"/>
    <property type="match status" value="1"/>
</dbReference>
<sequence>MLDGVKVLDFTSLLPGPFATKFLADWGAEVVRIESPHRTDLLKEVPPKVDGTSVFYQEMNRSKTLAYLDFTKESDLDVIKRWAADADVVIEQFRPGVMAKYGLDYESLKQINSAVIYCSLTGYGQTGPERDTAGHDINYIARSGLASYSGTKQSGPMLSGTPWADVAGGAHHSVMAILMALYQRTVSGEGDYLDISMTDAVFSMQPLANQRYLHEQTLPGYESEPLNGGSFYQFYETSDERYMAVGSLEGVFFKRLCETIGREDLLDTSTSTEAITEALTEVFQTKSLVAWKEIFAEVDACVEPVATLAEAHEDPLFQARGMFVEVTDPDSSHAQTQVANAVQSKHHEPVYRFIGGTQTIAQPESVQSPFQNNNNFESANKK</sequence>
<evidence type="ECO:0000313" key="1">
    <source>
        <dbReference type="EMBL" id="PSL48441.1"/>
    </source>
</evidence>
<dbReference type="EMBL" id="PYAV01000004">
    <property type="protein sequence ID" value="PSL48441.1"/>
    <property type="molecule type" value="Genomic_DNA"/>
</dbReference>
<accession>A0A2P8HQE3</accession>
<keyword evidence="2" id="KW-1185">Reference proteome</keyword>
<protein>
    <submittedName>
        <fullName evidence="1">Crotonobetainyl-CoA:carnitine CoA-transferase CaiB-like acyl-CoA transferase</fullName>
    </submittedName>
</protein>
<dbReference type="Proteomes" id="UP000242310">
    <property type="component" value="Unassembled WGS sequence"/>
</dbReference>
<dbReference type="AlphaFoldDB" id="A0A2P8HQE3"/>
<organism evidence="1 2">
    <name type="scientific">Salsuginibacillus halophilus</name>
    <dbReference type="NCBI Taxonomy" id="517424"/>
    <lineage>
        <taxon>Bacteria</taxon>
        <taxon>Bacillati</taxon>
        <taxon>Bacillota</taxon>
        <taxon>Bacilli</taxon>
        <taxon>Bacillales</taxon>
        <taxon>Bacillaceae</taxon>
        <taxon>Salsuginibacillus</taxon>
    </lineage>
</organism>
<evidence type="ECO:0000313" key="2">
    <source>
        <dbReference type="Proteomes" id="UP000242310"/>
    </source>
</evidence>
<gene>
    <name evidence="1" type="ORF">B0H94_10441</name>
</gene>